<dbReference type="InterPro" id="IPR017871">
    <property type="entry name" value="ABC_transporter-like_CS"/>
</dbReference>
<dbReference type="CDD" id="cd03216">
    <property type="entry name" value="ABC_Carb_Monos_I"/>
    <property type="match status" value="1"/>
</dbReference>
<feature type="domain" description="ABC transporter" evidence="9">
    <location>
        <begin position="265"/>
        <end position="511"/>
    </location>
</feature>
<dbReference type="RefSeq" id="WP_014335422.1">
    <property type="nucleotide sequence ID" value="NC_019552.1"/>
</dbReference>
<keyword evidence="1" id="KW-0813">Transport</keyword>
<dbReference type="KEGG" id="mhs:MOS_187"/>
<name>A0AAI8AMJ3_MESHY</name>
<dbReference type="GO" id="GO:0005524">
    <property type="term" value="F:ATP binding"/>
    <property type="evidence" value="ECO:0007669"/>
    <property type="project" value="UniProtKB-KW"/>
</dbReference>
<evidence type="ECO:0000313" key="11">
    <source>
        <dbReference type="Proteomes" id="UP000009399"/>
    </source>
</evidence>
<organism evidence="10 11">
    <name type="scientific">Mesomycoplasma hyorhinis SK76</name>
    <dbReference type="NCBI Taxonomy" id="1118964"/>
    <lineage>
        <taxon>Bacteria</taxon>
        <taxon>Bacillati</taxon>
        <taxon>Mycoplasmatota</taxon>
        <taxon>Mycoplasmoidales</taxon>
        <taxon>Metamycoplasmataceae</taxon>
        <taxon>Mesomycoplasma</taxon>
    </lineage>
</organism>
<dbReference type="PROSITE" id="PS50893">
    <property type="entry name" value="ABC_TRANSPORTER_2"/>
    <property type="match status" value="2"/>
</dbReference>
<dbReference type="SUPFAM" id="SSF52540">
    <property type="entry name" value="P-loop containing nucleoside triphosphate hydrolases"/>
    <property type="match status" value="2"/>
</dbReference>
<dbReference type="Gene3D" id="3.40.50.300">
    <property type="entry name" value="P-loop containing nucleotide triphosphate hydrolases"/>
    <property type="match status" value="2"/>
</dbReference>
<keyword evidence="3" id="KW-0762">Sugar transport</keyword>
<evidence type="ECO:0000256" key="2">
    <source>
        <dbReference type="ARBA" id="ARBA00022475"/>
    </source>
</evidence>
<gene>
    <name evidence="10" type="ORF">MOS_187</name>
</gene>
<reference evidence="10 11" key="1">
    <citation type="journal article" date="2013" name="Genome Announc.">
        <title>Complete Genome Sequence of Mycoplasma hyorhinis Strain SK76.</title>
        <authorList>
            <person name="Goodison S."/>
            <person name="Urquidi V."/>
            <person name="Kumar D."/>
            <person name="Reyes L."/>
            <person name="Rosser C.J."/>
        </authorList>
    </citation>
    <scope>NUCLEOTIDE SEQUENCE [LARGE SCALE GENOMIC DNA]</scope>
    <source>
        <strain evidence="10 11">SK76</strain>
    </source>
</reference>
<dbReference type="GeneID" id="93248312"/>
<dbReference type="InterPro" id="IPR027417">
    <property type="entry name" value="P-loop_NTPase"/>
</dbReference>
<evidence type="ECO:0000256" key="5">
    <source>
        <dbReference type="ARBA" id="ARBA00022741"/>
    </source>
</evidence>
<keyword evidence="2" id="KW-1003">Cell membrane</keyword>
<dbReference type="PROSITE" id="PS00211">
    <property type="entry name" value="ABC_TRANSPORTER_1"/>
    <property type="match status" value="1"/>
</dbReference>
<evidence type="ECO:0000256" key="7">
    <source>
        <dbReference type="ARBA" id="ARBA00022967"/>
    </source>
</evidence>
<accession>A0AAI8AMJ3</accession>
<evidence type="ECO:0000256" key="8">
    <source>
        <dbReference type="ARBA" id="ARBA00023136"/>
    </source>
</evidence>
<keyword evidence="6 10" id="KW-0067">ATP-binding</keyword>
<dbReference type="Proteomes" id="UP000009399">
    <property type="component" value="Chromosome"/>
</dbReference>
<keyword evidence="5" id="KW-0547">Nucleotide-binding</keyword>
<evidence type="ECO:0000256" key="6">
    <source>
        <dbReference type="ARBA" id="ARBA00022840"/>
    </source>
</evidence>
<evidence type="ECO:0000259" key="9">
    <source>
        <dbReference type="PROSITE" id="PS50893"/>
    </source>
</evidence>
<dbReference type="PANTHER" id="PTHR43790">
    <property type="entry name" value="CARBOHYDRATE TRANSPORT ATP-BINDING PROTEIN MG119-RELATED"/>
    <property type="match status" value="1"/>
</dbReference>
<feature type="domain" description="ABC transporter" evidence="9">
    <location>
        <begin position="7"/>
        <end position="244"/>
    </location>
</feature>
<evidence type="ECO:0000256" key="1">
    <source>
        <dbReference type="ARBA" id="ARBA00022448"/>
    </source>
</evidence>
<dbReference type="EMBL" id="CP003914">
    <property type="protein sequence ID" value="AFX74116.1"/>
    <property type="molecule type" value="Genomic_DNA"/>
</dbReference>
<evidence type="ECO:0000313" key="10">
    <source>
        <dbReference type="EMBL" id="AFX74116.1"/>
    </source>
</evidence>
<dbReference type="GO" id="GO:0016887">
    <property type="term" value="F:ATP hydrolysis activity"/>
    <property type="evidence" value="ECO:0007669"/>
    <property type="project" value="InterPro"/>
</dbReference>
<keyword evidence="7" id="KW-1278">Translocase</keyword>
<dbReference type="InterPro" id="IPR050107">
    <property type="entry name" value="ABC_carbohydrate_import_ATPase"/>
</dbReference>
<dbReference type="SMART" id="SM00382">
    <property type="entry name" value="AAA"/>
    <property type="match status" value="2"/>
</dbReference>
<sequence>MEKSNILSLENITKVYGPVTALSEVSFTVPKGEVTSLVGENGAGKSTLLKILSGVIPHGQYEGKLIFENNLMSFSNTKASEQAGIAIIHQELSISPYLSICENMYIGNYLTTYGKVNWNKMISECKKYLKMVGLEEDPTVIAGTISVAKQQMLEIAKALSKNAKLLILDEPTSSLNDEDAFRLLDIMKKLKKQGITSIFVSHKLNEVKYVADNIVVIRDGKFISQYNKNEETIDENRLIQDIVGRPLTSKFPLKDPNRKFGDVIFEIKDMVIPHATIANYNVVKNASLDVRQGEIIGISGLVGSGRTELMLSIFGQYYNKPSSGQVFYKGKEVKFKNTKQAIQSGIMYASEDRKNVGLIQIFSIQNNITSAALHLFSKFGILNNNKEIINAQEQKKEVNIKTKNLLNNVESLSGGNQQKVVIAKALSTKFDLLIIDEPTKGIDVGSKFEIYKILLDLSSKGKTIIVISSEIEELLGITDRIFVMSQGVIKGHIPTSEATQEKIMQLSLGGAQ</sequence>
<keyword evidence="4" id="KW-0677">Repeat</keyword>
<dbReference type="InterPro" id="IPR003593">
    <property type="entry name" value="AAA+_ATPase"/>
</dbReference>
<evidence type="ECO:0000256" key="4">
    <source>
        <dbReference type="ARBA" id="ARBA00022737"/>
    </source>
</evidence>
<protein>
    <submittedName>
        <fullName evidence="10">L-arabinose transport ATP-binding protein araG</fullName>
    </submittedName>
</protein>
<dbReference type="InterPro" id="IPR003439">
    <property type="entry name" value="ABC_transporter-like_ATP-bd"/>
</dbReference>
<dbReference type="AlphaFoldDB" id="A0AAI8AMJ3"/>
<proteinExistence type="predicted"/>
<keyword evidence="8" id="KW-0472">Membrane</keyword>
<dbReference type="CDD" id="cd03215">
    <property type="entry name" value="ABC_Carb_Monos_II"/>
    <property type="match status" value="1"/>
</dbReference>
<dbReference type="PANTHER" id="PTHR43790:SF1">
    <property type="entry name" value="XYLOSE IMPORT ATP-BINDING PROTEIN XYLG"/>
    <property type="match status" value="1"/>
</dbReference>
<dbReference type="Pfam" id="PF00005">
    <property type="entry name" value="ABC_tran"/>
    <property type="match status" value="2"/>
</dbReference>
<evidence type="ECO:0000256" key="3">
    <source>
        <dbReference type="ARBA" id="ARBA00022597"/>
    </source>
</evidence>